<dbReference type="EMBL" id="MU006041">
    <property type="protein sequence ID" value="KAF2857497.1"/>
    <property type="molecule type" value="Genomic_DNA"/>
</dbReference>
<evidence type="ECO:0000313" key="2">
    <source>
        <dbReference type="Proteomes" id="UP000799421"/>
    </source>
</evidence>
<dbReference type="Proteomes" id="UP000799421">
    <property type="component" value="Unassembled WGS sequence"/>
</dbReference>
<protein>
    <submittedName>
        <fullName evidence="1">Uncharacterized protein</fullName>
    </submittedName>
</protein>
<reference evidence="1" key="1">
    <citation type="journal article" date="2020" name="Stud. Mycol.">
        <title>101 Dothideomycetes genomes: a test case for predicting lifestyles and emergence of pathogens.</title>
        <authorList>
            <person name="Haridas S."/>
            <person name="Albert R."/>
            <person name="Binder M."/>
            <person name="Bloem J."/>
            <person name="Labutti K."/>
            <person name="Salamov A."/>
            <person name="Andreopoulos B."/>
            <person name="Baker S."/>
            <person name="Barry K."/>
            <person name="Bills G."/>
            <person name="Bluhm B."/>
            <person name="Cannon C."/>
            <person name="Castanera R."/>
            <person name="Culley D."/>
            <person name="Daum C."/>
            <person name="Ezra D."/>
            <person name="Gonzalez J."/>
            <person name="Henrissat B."/>
            <person name="Kuo A."/>
            <person name="Liang C."/>
            <person name="Lipzen A."/>
            <person name="Lutzoni F."/>
            <person name="Magnuson J."/>
            <person name="Mondo S."/>
            <person name="Nolan M."/>
            <person name="Ohm R."/>
            <person name="Pangilinan J."/>
            <person name="Park H.-J."/>
            <person name="Ramirez L."/>
            <person name="Alfaro M."/>
            <person name="Sun H."/>
            <person name="Tritt A."/>
            <person name="Yoshinaga Y."/>
            <person name="Zwiers L.-H."/>
            <person name="Turgeon B."/>
            <person name="Goodwin S."/>
            <person name="Spatafora J."/>
            <person name="Crous P."/>
            <person name="Grigoriev I."/>
        </authorList>
    </citation>
    <scope>NUCLEOTIDE SEQUENCE</scope>
    <source>
        <strain evidence="1">CBS 480.64</strain>
    </source>
</reference>
<evidence type="ECO:0000313" key="1">
    <source>
        <dbReference type="EMBL" id="KAF2857497.1"/>
    </source>
</evidence>
<sequence>MPGLLRTIQKPACRQRARIAIEEPFSSGGFTAGLLAVWGDDLPGMCVRLKTVLAQFMEYWLLLSPQCAGGRHTAGGTFLGLGNKQAWSSPYSRCITLLRRWLQQTKSSARVFFERCHGTAKGSSQMLLRWLGRVDRESPHNLHSRYQVSQALFNCIPPLERVYYLLLQPG</sequence>
<accession>A0A6A7BRI4</accession>
<organism evidence="1 2">
    <name type="scientific">Piedraia hortae CBS 480.64</name>
    <dbReference type="NCBI Taxonomy" id="1314780"/>
    <lineage>
        <taxon>Eukaryota</taxon>
        <taxon>Fungi</taxon>
        <taxon>Dikarya</taxon>
        <taxon>Ascomycota</taxon>
        <taxon>Pezizomycotina</taxon>
        <taxon>Dothideomycetes</taxon>
        <taxon>Dothideomycetidae</taxon>
        <taxon>Capnodiales</taxon>
        <taxon>Piedraiaceae</taxon>
        <taxon>Piedraia</taxon>
    </lineage>
</organism>
<name>A0A6A7BRI4_9PEZI</name>
<keyword evidence="2" id="KW-1185">Reference proteome</keyword>
<proteinExistence type="predicted"/>
<gene>
    <name evidence="1" type="ORF">K470DRAFT_171361</name>
</gene>
<dbReference type="AlphaFoldDB" id="A0A6A7BRI4"/>